<dbReference type="SUPFAM" id="SSF53335">
    <property type="entry name" value="S-adenosyl-L-methionine-dependent methyltransferases"/>
    <property type="match status" value="1"/>
</dbReference>
<dbReference type="Gene3D" id="3.40.50.150">
    <property type="entry name" value="Vaccinia Virus protein VP39"/>
    <property type="match status" value="1"/>
</dbReference>
<name>A0ABS1H090_9PSED</name>
<sequence>MRKENQKLLGKFKSDLQKVSCCLKGSDRNSVSAAYKLFIEYAFEMVCDRWLTLNVDEDIADGAIFIRKKNIVHNYEQYGCDFAFGDALLSYFDLVAASEPFEDIFTMLHEEFLLTGLKGEGLGQFFAAADISYLIAELILTDDSTAKHDFCDDCCGAGSLNLGMMKGRYRENPEAFKTMNIEVTDIDELACKSAFIQIVASMIAHKIPINQVRVFNSNVLTQWGKAGQLMVGLRSPDRSPVSSIKPVNLRAFEKVSALCKTSVKHTREAIAV</sequence>
<evidence type="ECO:0008006" key="3">
    <source>
        <dbReference type="Google" id="ProtNLM"/>
    </source>
</evidence>
<dbReference type="InterPro" id="IPR029063">
    <property type="entry name" value="SAM-dependent_MTases_sf"/>
</dbReference>
<gene>
    <name evidence="1" type="ORF">JJD71_26700</name>
</gene>
<evidence type="ECO:0000313" key="2">
    <source>
        <dbReference type="Proteomes" id="UP000620382"/>
    </source>
</evidence>
<dbReference type="RefSeq" id="WP_200657697.1">
    <property type="nucleotide sequence ID" value="NZ_JAENSR010000009.1"/>
</dbReference>
<dbReference type="EMBL" id="JAENSR010000009">
    <property type="protein sequence ID" value="MBK3462661.1"/>
    <property type="molecule type" value="Genomic_DNA"/>
</dbReference>
<accession>A0ABS1H090</accession>
<evidence type="ECO:0000313" key="1">
    <source>
        <dbReference type="EMBL" id="MBK3462661.1"/>
    </source>
</evidence>
<reference evidence="1 2" key="1">
    <citation type="submission" date="2021-01" db="EMBL/GenBank/DDBJ databases">
        <title>Antibiotic resistance and phylogeny of Pseudomonas spp. isolated over three decades from chicken meat in the Norwegian food chain.</title>
        <authorList>
            <person name="Moen B."/>
        </authorList>
    </citation>
    <scope>NUCLEOTIDE SEQUENCE [LARGE SCALE GENOMIC DNA]</scope>
    <source>
        <strain evidence="1 2">MF6766</strain>
    </source>
</reference>
<dbReference type="Proteomes" id="UP000620382">
    <property type="component" value="Unassembled WGS sequence"/>
</dbReference>
<keyword evidence="2" id="KW-1185">Reference proteome</keyword>
<proteinExistence type="predicted"/>
<protein>
    <recommendedName>
        <fullName evidence="3">N-6 DNA methylase</fullName>
    </recommendedName>
</protein>
<organism evidence="1 2">
    <name type="scientific">Pseudomonas haemolytica</name>
    <dbReference type="NCBI Taxonomy" id="2600065"/>
    <lineage>
        <taxon>Bacteria</taxon>
        <taxon>Pseudomonadati</taxon>
        <taxon>Pseudomonadota</taxon>
        <taxon>Gammaproteobacteria</taxon>
        <taxon>Pseudomonadales</taxon>
        <taxon>Pseudomonadaceae</taxon>
        <taxon>Pseudomonas</taxon>
    </lineage>
</organism>
<comment type="caution">
    <text evidence="1">The sequence shown here is derived from an EMBL/GenBank/DDBJ whole genome shotgun (WGS) entry which is preliminary data.</text>
</comment>